<proteinExistence type="inferred from homology"/>
<dbReference type="EMBL" id="JAMZMK010007092">
    <property type="protein sequence ID" value="KAI7745912.1"/>
    <property type="molecule type" value="Genomic_DNA"/>
</dbReference>
<evidence type="ECO:0000256" key="9">
    <source>
        <dbReference type="SAM" id="SignalP"/>
    </source>
</evidence>
<dbReference type="SUPFAM" id="SSF48208">
    <property type="entry name" value="Six-hairpin glycosidases"/>
    <property type="match status" value="1"/>
</dbReference>
<comment type="catalytic activity">
    <reaction evidence="1">
        <text>Endohydrolysis of (1-&gt;4)-beta-D-glucosidic linkages in cellulose, lichenin and cereal beta-D-glucans.</text>
        <dbReference type="EC" id="3.2.1.4"/>
    </reaction>
</comment>
<sequence>MDFPKGLSLFHGFFMTFLLCSNAVHANQNYKDALAKSILYFQGQRSGRLPLSQSQNLRWRSASGLADGSQARVCI</sequence>
<keyword evidence="9" id="KW-0732">Signal</keyword>
<evidence type="ECO:0000256" key="2">
    <source>
        <dbReference type="ARBA" id="ARBA00007072"/>
    </source>
</evidence>
<evidence type="ECO:0000256" key="1">
    <source>
        <dbReference type="ARBA" id="ARBA00000966"/>
    </source>
</evidence>
<evidence type="ECO:0000259" key="10">
    <source>
        <dbReference type="Pfam" id="PF00759"/>
    </source>
</evidence>
<keyword evidence="5" id="KW-0136">Cellulose degradation</keyword>
<name>A0AAD5CQK2_AMBAR</name>
<dbReference type="EC" id="3.2.1.4" evidence="3"/>
<dbReference type="GO" id="GO:0030245">
    <property type="term" value="P:cellulose catabolic process"/>
    <property type="evidence" value="ECO:0007669"/>
    <property type="project" value="UniProtKB-KW"/>
</dbReference>
<dbReference type="PANTHER" id="PTHR22298">
    <property type="entry name" value="ENDO-1,4-BETA-GLUCANASE"/>
    <property type="match status" value="1"/>
</dbReference>
<evidence type="ECO:0000256" key="3">
    <source>
        <dbReference type="ARBA" id="ARBA00012601"/>
    </source>
</evidence>
<protein>
    <recommendedName>
        <fullName evidence="3">cellulase</fullName>
        <ecNumber evidence="3">3.2.1.4</ecNumber>
    </recommendedName>
</protein>
<feature type="chain" id="PRO_5042046891" description="cellulase" evidence="9">
    <location>
        <begin position="27"/>
        <end position="75"/>
    </location>
</feature>
<evidence type="ECO:0000313" key="11">
    <source>
        <dbReference type="EMBL" id="KAI7745912.1"/>
    </source>
</evidence>
<keyword evidence="4" id="KW-0378">Hydrolase</keyword>
<evidence type="ECO:0000256" key="8">
    <source>
        <dbReference type="ARBA" id="ARBA00023326"/>
    </source>
</evidence>
<dbReference type="Proteomes" id="UP001206925">
    <property type="component" value="Unassembled WGS sequence"/>
</dbReference>
<dbReference type="Pfam" id="PF00759">
    <property type="entry name" value="Glyco_hydro_9"/>
    <property type="match status" value="1"/>
</dbReference>
<keyword evidence="12" id="KW-1185">Reference proteome</keyword>
<evidence type="ECO:0000256" key="5">
    <source>
        <dbReference type="ARBA" id="ARBA00023001"/>
    </source>
</evidence>
<evidence type="ECO:0000313" key="12">
    <source>
        <dbReference type="Proteomes" id="UP001206925"/>
    </source>
</evidence>
<comment type="similarity">
    <text evidence="2">Belongs to the glycosyl hydrolase 9 (cellulase E) family.</text>
</comment>
<keyword evidence="7" id="KW-0326">Glycosidase</keyword>
<dbReference type="InterPro" id="IPR012341">
    <property type="entry name" value="6hp_glycosidase-like_sf"/>
</dbReference>
<gene>
    <name evidence="11" type="ORF">M8C21_005540</name>
</gene>
<accession>A0AAD5CQK2</accession>
<dbReference type="InterPro" id="IPR008928">
    <property type="entry name" value="6-hairpin_glycosidase_sf"/>
</dbReference>
<keyword evidence="6" id="KW-0119">Carbohydrate metabolism</keyword>
<dbReference type="Gene3D" id="1.50.10.10">
    <property type="match status" value="1"/>
</dbReference>
<organism evidence="11 12">
    <name type="scientific">Ambrosia artemisiifolia</name>
    <name type="common">Common ragweed</name>
    <dbReference type="NCBI Taxonomy" id="4212"/>
    <lineage>
        <taxon>Eukaryota</taxon>
        <taxon>Viridiplantae</taxon>
        <taxon>Streptophyta</taxon>
        <taxon>Embryophyta</taxon>
        <taxon>Tracheophyta</taxon>
        <taxon>Spermatophyta</taxon>
        <taxon>Magnoliopsida</taxon>
        <taxon>eudicotyledons</taxon>
        <taxon>Gunneridae</taxon>
        <taxon>Pentapetalae</taxon>
        <taxon>asterids</taxon>
        <taxon>campanulids</taxon>
        <taxon>Asterales</taxon>
        <taxon>Asteraceae</taxon>
        <taxon>Asteroideae</taxon>
        <taxon>Heliantheae alliance</taxon>
        <taxon>Heliantheae</taxon>
        <taxon>Ambrosia</taxon>
    </lineage>
</organism>
<feature type="domain" description="Glycoside hydrolase family 9" evidence="10">
    <location>
        <begin position="30"/>
        <end position="70"/>
    </location>
</feature>
<evidence type="ECO:0000256" key="6">
    <source>
        <dbReference type="ARBA" id="ARBA00023277"/>
    </source>
</evidence>
<evidence type="ECO:0000256" key="4">
    <source>
        <dbReference type="ARBA" id="ARBA00022801"/>
    </source>
</evidence>
<dbReference type="AlphaFoldDB" id="A0AAD5CQK2"/>
<dbReference type="InterPro" id="IPR001701">
    <property type="entry name" value="Glyco_hydro_9"/>
</dbReference>
<keyword evidence="8" id="KW-0624">Polysaccharide degradation</keyword>
<evidence type="ECO:0000256" key="7">
    <source>
        <dbReference type="ARBA" id="ARBA00023295"/>
    </source>
</evidence>
<reference evidence="11" key="1">
    <citation type="submission" date="2022-06" db="EMBL/GenBank/DDBJ databases">
        <title>Uncovering the hologenomic basis of an extraordinary plant invasion.</title>
        <authorList>
            <person name="Bieker V.C."/>
            <person name="Martin M.D."/>
            <person name="Gilbert T."/>
            <person name="Hodgins K."/>
            <person name="Battlay P."/>
            <person name="Petersen B."/>
            <person name="Wilson J."/>
        </authorList>
    </citation>
    <scope>NUCLEOTIDE SEQUENCE</scope>
    <source>
        <strain evidence="11">AA19_3_7</strain>
        <tissue evidence="11">Leaf</tissue>
    </source>
</reference>
<dbReference type="GO" id="GO:0008810">
    <property type="term" value="F:cellulase activity"/>
    <property type="evidence" value="ECO:0007669"/>
    <property type="project" value="UniProtKB-EC"/>
</dbReference>
<feature type="signal peptide" evidence="9">
    <location>
        <begin position="1"/>
        <end position="26"/>
    </location>
</feature>
<comment type="caution">
    <text evidence="11">The sequence shown here is derived from an EMBL/GenBank/DDBJ whole genome shotgun (WGS) entry which is preliminary data.</text>
</comment>